<comment type="catalytic activity">
    <reaction evidence="10 11">
        <text>D-alanyl-D-alanine + UDP-N-acetyl-alpha-D-muramoyl-L-alanyl-gamma-D-glutamyl-meso-2,6-diaminopimelate + ATP = UDP-N-acetyl-alpha-D-muramoyl-L-alanyl-gamma-D-glutamyl-meso-2,6-diaminopimeloyl-D-alanyl-D-alanine + ADP + phosphate + H(+)</text>
        <dbReference type="Rhea" id="RHEA:28374"/>
        <dbReference type="ChEBI" id="CHEBI:15378"/>
        <dbReference type="ChEBI" id="CHEBI:30616"/>
        <dbReference type="ChEBI" id="CHEBI:43474"/>
        <dbReference type="ChEBI" id="CHEBI:57822"/>
        <dbReference type="ChEBI" id="CHEBI:61386"/>
        <dbReference type="ChEBI" id="CHEBI:83905"/>
        <dbReference type="ChEBI" id="CHEBI:456216"/>
        <dbReference type="EC" id="6.3.2.10"/>
    </reaction>
</comment>
<evidence type="ECO:0000259" key="14">
    <source>
        <dbReference type="Pfam" id="PF08245"/>
    </source>
</evidence>
<reference evidence="15" key="1">
    <citation type="submission" date="2022-11" db="EMBL/GenBank/DDBJ databases">
        <title>WGS of Natronobacillus azotifigens 24KS-1, an anaerobic diazotrophic haloalkaliphile from soda-rich habitats.</title>
        <authorList>
            <person name="Sorokin D.Y."/>
            <person name="Merkel A.Y."/>
        </authorList>
    </citation>
    <scope>NUCLEOTIDE SEQUENCE</scope>
    <source>
        <strain evidence="15">24KS-1</strain>
    </source>
</reference>
<comment type="similarity">
    <text evidence="10">Belongs to the MurCDEF family. MurF subfamily.</text>
</comment>
<dbReference type="GO" id="GO:0008360">
    <property type="term" value="P:regulation of cell shape"/>
    <property type="evidence" value="ECO:0007669"/>
    <property type="project" value="UniProtKB-KW"/>
</dbReference>
<keyword evidence="5 10" id="KW-0067">ATP-binding</keyword>
<accession>A0A9J6RG43</accession>
<dbReference type="InterPro" id="IPR000713">
    <property type="entry name" value="Mur_ligase_N"/>
</dbReference>
<dbReference type="Pfam" id="PF02875">
    <property type="entry name" value="Mur_ligase_C"/>
    <property type="match status" value="1"/>
</dbReference>
<dbReference type="Gene3D" id="3.40.1190.10">
    <property type="entry name" value="Mur-like, catalytic domain"/>
    <property type="match status" value="1"/>
</dbReference>
<keyword evidence="4 10" id="KW-0547">Nucleotide-binding</keyword>
<feature type="domain" description="Mur ligase C-terminal" evidence="13">
    <location>
        <begin position="316"/>
        <end position="435"/>
    </location>
</feature>
<dbReference type="GO" id="GO:0005524">
    <property type="term" value="F:ATP binding"/>
    <property type="evidence" value="ECO:0007669"/>
    <property type="project" value="UniProtKB-UniRule"/>
</dbReference>
<dbReference type="InterPro" id="IPR036615">
    <property type="entry name" value="Mur_ligase_C_dom_sf"/>
</dbReference>
<keyword evidence="2 10" id="KW-0436">Ligase</keyword>
<dbReference type="PANTHER" id="PTHR43024:SF1">
    <property type="entry name" value="UDP-N-ACETYLMURAMOYL-TRIPEPTIDE--D-ALANYL-D-ALANINE LIGASE"/>
    <property type="match status" value="1"/>
</dbReference>
<evidence type="ECO:0000256" key="9">
    <source>
        <dbReference type="ARBA" id="ARBA00023316"/>
    </source>
</evidence>
<dbReference type="GO" id="GO:0047480">
    <property type="term" value="F:UDP-N-acetylmuramoyl-tripeptide-D-alanyl-D-alanine ligase activity"/>
    <property type="evidence" value="ECO:0007669"/>
    <property type="project" value="UniProtKB-UniRule"/>
</dbReference>
<dbReference type="PANTHER" id="PTHR43024">
    <property type="entry name" value="UDP-N-ACETYLMURAMOYL-TRIPEPTIDE--D-ALANYL-D-ALANINE LIGASE"/>
    <property type="match status" value="1"/>
</dbReference>
<dbReference type="SUPFAM" id="SSF53244">
    <property type="entry name" value="MurD-like peptide ligases, peptide-binding domain"/>
    <property type="match status" value="1"/>
</dbReference>
<dbReference type="Pfam" id="PF08245">
    <property type="entry name" value="Mur_ligase_M"/>
    <property type="match status" value="1"/>
</dbReference>
<dbReference type="InterPro" id="IPR005863">
    <property type="entry name" value="UDP-N-AcMur_synth"/>
</dbReference>
<organism evidence="15 16">
    <name type="scientific">Natronobacillus azotifigens</name>
    <dbReference type="NCBI Taxonomy" id="472978"/>
    <lineage>
        <taxon>Bacteria</taxon>
        <taxon>Bacillati</taxon>
        <taxon>Bacillota</taxon>
        <taxon>Bacilli</taxon>
        <taxon>Bacillales</taxon>
        <taxon>Bacillaceae</taxon>
        <taxon>Natronobacillus</taxon>
    </lineage>
</organism>
<keyword evidence="3 10" id="KW-0132">Cell division</keyword>
<evidence type="ECO:0000313" key="15">
    <source>
        <dbReference type="EMBL" id="MCZ0704535.1"/>
    </source>
</evidence>
<comment type="pathway">
    <text evidence="10 11">Cell wall biogenesis; peptidoglycan biosynthesis.</text>
</comment>
<dbReference type="GO" id="GO:0009252">
    <property type="term" value="P:peptidoglycan biosynthetic process"/>
    <property type="evidence" value="ECO:0007669"/>
    <property type="project" value="UniProtKB-UniRule"/>
</dbReference>
<dbReference type="Gene3D" id="3.40.1390.10">
    <property type="entry name" value="MurE/MurF, N-terminal domain"/>
    <property type="match status" value="1"/>
</dbReference>
<keyword evidence="9 10" id="KW-0961">Cell wall biogenesis/degradation</keyword>
<evidence type="ECO:0000259" key="13">
    <source>
        <dbReference type="Pfam" id="PF02875"/>
    </source>
</evidence>
<keyword evidence="1 10" id="KW-0963">Cytoplasm</keyword>
<keyword evidence="8 10" id="KW-0131">Cell cycle</keyword>
<dbReference type="SUPFAM" id="SSF53623">
    <property type="entry name" value="MurD-like peptide ligases, catalytic domain"/>
    <property type="match status" value="1"/>
</dbReference>
<evidence type="ECO:0000256" key="6">
    <source>
        <dbReference type="ARBA" id="ARBA00022960"/>
    </source>
</evidence>
<evidence type="ECO:0000256" key="11">
    <source>
        <dbReference type="RuleBase" id="RU004136"/>
    </source>
</evidence>
<feature type="binding site" evidence="10">
    <location>
        <begin position="114"/>
        <end position="120"/>
    </location>
    <ligand>
        <name>ATP</name>
        <dbReference type="ChEBI" id="CHEBI:30616"/>
    </ligand>
</feature>
<dbReference type="NCBIfam" id="TIGR01143">
    <property type="entry name" value="murF"/>
    <property type="match status" value="1"/>
</dbReference>
<dbReference type="GO" id="GO:0071555">
    <property type="term" value="P:cell wall organization"/>
    <property type="evidence" value="ECO:0007669"/>
    <property type="project" value="UniProtKB-KW"/>
</dbReference>
<dbReference type="GO" id="GO:0005737">
    <property type="term" value="C:cytoplasm"/>
    <property type="evidence" value="ECO:0007669"/>
    <property type="project" value="UniProtKB-SubCell"/>
</dbReference>
<dbReference type="AlphaFoldDB" id="A0A9J6RG43"/>
<evidence type="ECO:0000256" key="5">
    <source>
        <dbReference type="ARBA" id="ARBA00022840"/>
    </source>
</evidence>
<comment type="subcellular location">
    <subcellularLocation>
        <location evidence="10 11">Cytoplasm</location>
    </subcellularLocation>
</comment>
<evidence type="ECO:0000256" key="2">
    <source>
        <dbReference type="ARBA" id="ARBA00022598"/>
    </source>
</evidence>
<dbReference type="RefSeq" id="WP_268781309.1">
    <property type="nucleotide sequence ID" value="NZ_JAPRAT010000041.1"/>
</dbReference>
<evidence type="ECO:0000256" key="10">
    <source>
        <dbReference type="HAMAP-Rule" id="MF_02019"/>
    </source>
</evidence>
<evidence type="ECO:0000313" key="16">
    <source>
        <dbReference type="Proteomes" id="UP001084197"/>
    </source>
</evidence>
<evidence type="ECO:0000256" key="8">
    <source>
        <dbReference type="ARBA" id="ARBA00023306"/>
    </source>
</evidence>
<keyword evidence="6 10" id="KW-0133">Cell shape</keyword>
<protein>
    <recommendedName>
        <fullName evidence="10 11">UDP-N-acetylmuramoyl-tripeptide--D-alanyl-D-alanine ligase</fullName>
        <ecNumber evidence="10 11">6.3.2.10</ecNumber>
    </recommendedName>
    <alternativeName>
        <fullName evidence="10">D-alanyl-D-alanine-adding enzyme</fullName>
    </alternativeName>
</protein>
<evidence type="ECO:0000256" key="1">
    <source>
        <dbReference type="ARBA" id="ARBA00022490"/>
    </source>
</evidence>
<feature type="domain" description="Mur ligase N-terminal catalytic" evidence="12">
    <location>
        <begin position="25"/>
        <end position="72"/>
    </location>
</feature>
<dbReference type="Pfam" id="PF01225">
    <property type="entry name" value="Mur_ligase"/>
    <property type="match status" value="1"/>
</dbReference>
<dbReference type="InterPro" id="IPR013221">
    <property type="entry name" value="Mur_ligase_cen"/>
</dbReference>
<evidence type="ECO:0000256" key="4">
    <source>
        <dbReference type="ARBA" id="ARBA00022741"/>
    </source>
</evidence>
<comment type="function">
    <text evidence="10 11">Involved in cell wall formation. Catalyzes the final step in the synthesis of UDP-N-acetylmuramoyl-pentapeptide, the precursor of murein.</text>
</comment>
<feature type="domain" description="Mur ligase central" evidence="14">
    <location>
        <begin position="112"/>
        <end position="294"/>
    </location>
</feature>
<name>A0A9J6RG43_9BACI</name>
<comment type="caution">
    <text evidence="15">The sequence shown here is derived from an EMBL/GenBank/DDBJ whole genome shotgun (WGS) entry which is preliminary data.</text>
</comment>
<keyword evidence="7 10" id="KW-0573">Peptidoglycan synthesis</keyword>
<dbReference type="SUPFAM" id="SSF63418">
    <property type="entry name" value="MurE/MurF N-terminal domain"/>
    <property type="match status" value="1"/>
</dbReference>
<dbReference type="InterPro" id="IPR035911">
    <property type="entry name" value="MurE/MurF_N"/>
</dbReference>
<dbReference type="Proteomes" id="UP001084197">
    <property type="component" value="Unassembled WGS sequence"/>
</dbReference>
<evidence type="ECO:0000256" key="7">
    <source>
        <dbReference type="ARBA" id="ARBA00022984"/>
    </source>
</evidence>
<dbReference type="InterPro" id="IPR036565">
    <property type="entry name" value="Mur-like_cat_sf"/>
</dbReference>
<dbReference type="InterPro" id="IPR051046">
    <property type="entry name" value="MurCDEF_CellWall_CoF430Synth"/>
</dbReference>
<proteinExistence type="inferred from homology"/>
<dbReference type="HAMAP" id="MF_02019">
    <property type="entry name" value="MurF"/>
    <property type="match status" value="1"/>
</dbReference>
<gene>
    <name evidence="10" type="primary">murF</name>
    <name evidence="15" type="ORF">OWO01_15090</name>
</gene>
<keyword evidence="16" id="KW-1185">Reference proteome</keyword>
<dbReference type="Gene3D" id="3.90.190.20">
    <property type="entry name" value="Mur ligase, C-terminal domain"/>
    <property type="match status" value="1"/>
</dbReference>
<dbReference type="EMBL" id="JAPRAT010000041">
    <property type="protein sequence ID" value="MCZ0704535.1"/>
    <property type="molecule type" value="Genomic_DNA"/>
</dbReference>
<evidence type="ECO:0000256" key="3">
    <source>
        <dbReference type="ARBA" id="ARBA00022618"/>
    </source>
</evidence>
<dbReference type="GO" id="GO:0051301">
    <property type="term" value="P:cell division"/>
    <property type="evidence" value="ECO:0007669"/>
    <property type="project" value="UniProtKB-KW"/>
</dbReference>
<dbReference type="EC" id="6.3.2.10" evidence="10 11"/>
<sequence>MLFTTDLLVEIFPDFRGSVNDGISIKQVSTDSRKSLDHGLFIPLRGEKFDGHDFLDQAIKQGAVACLWDKGVPLPTFTPNDFPVYYVEDTLVSLQELARVYRNLVNPTVVGITGSNGKTTTKDIVTAVLEKKYQTHYTLGNLNNHIGVPLTILSMSPNTEVLVLEMGMNHLGEISVLSNIAKPDFAIITNIGESHIEHLGSREGIAQAKTEILEGLQENGLFVFDGDEPLLEPYQEKVRSLSVGFERNNDFVIENVELSGAVTTFSLQGIDQFFRLPLLGKHHAKNAAYAIVLATELGVSNFEIAEALQKLKMTKMRFELINGKNGVTVINDAYNASPTSMQASIEVVSQMKGYQTKILILGDMFELGDHAREFHRLVGVSIREVDLVCTIGEHAKEISESTLVKAKHFQDKEALILYLSKYVKEKTLILVKASRGMKLETVVESLL</sequence>
<evidence type="ECO:0000259" key="12">
    <source>
        <dbReference type="Pfam" id="PF01225"/>
    </source>
</evidence>
<dbReference type="InterPro" id="IPR004101">
    <property type="entry name" value="Mur_ligase_C"/>
</dbReference>